<gene>
    <name evidence="2" type="ORF">NTEN_LOCUS4539</name>
</gene>
<dbReference type="EMBL" id="CADCXU010006721">
    <property type="protein sequence ID" value="CAA9998256.1"/>
    <property type="molecule type" value="Genomic_DNA"/>
</dbReference>
<evidence type="ECO:0000313" key="2">
    <source>
        <dbReference type="EMBL" id="CAA9998256.1"/>
    </source>
</evidence>
<protein>
    <submittedName>
        <fullName evidence="2">Uncharacterized protein</fullName>
    </submittedName>
</protein>
<evidence type="ECO:0000256" key="1">
    <source>
        <dbReference type="SAM" id="MobiDB-lite"/>
    </source>
</evidence>
<accession>A0A6H5G7A8</accession>
<organism evidence="2 3">
    <name type="scientific">Nesidiocoris tenuis</name>
    <dbReference type="NCBI Taxonomy" id="355587"/>
    <lineage>
        <taxon>Eukaryota</taxon>
        <taxon>Metazoa</taxon>
        <taxon>Ecdysozoa</taxon>
        <taxon>Arthropoda</taxon>
        <taxon>Hexapoda</taxon>
        <taxon>Insecta</taxon>
        <taxon>Pterygota</taxon>
        <taxon>Neoptera</taxon>
        <taxon>Paraneoptera</taxon>
        <taxon>Hemiptera</taxon>
        <taxon>Heteroptera</taxon>
        <taxon>Panheteroptera</taxon>
        <taxon>Cimicomorpha</taxon>
        <taxon>Miridae</taxon>
        <taxon>Dicyphina</taxon>
        <taxon>Nesidiocoris</taxon>
    </lineage>
</organism>
<proteinExistence type="predicted"/>
<feature type="region of interest" description="Disordered" evidence="1">
    <location>
        <begin position="1"/>
        <end position="38"/>
    </location>
</feature>
<name>A0A6H5G7A8_9HEMI</name>
<dbReference type="AlphaFoldDB" id="A0A6H5G7A8"/>
<reference evidence="2 3" key="1">
    <citation type="submission" date="2020-02" db="EMBL/GenBank/DDBJ databases">
        <authorList>
            <person name="Ferguson B K."/>
        </authorList>
    </citation>
    <scope>NUCLEOTIDE SEQUENCE [LARGE SCALE GENOMIC DNA]</scope>
</reference>
<feature type="compositionally biased region" description="Polar residues" evidence="1">
    <location>
        <begin position="1"/>
        <end position="22"/>
    </location>
</feature>
<dbReference type="Proteomes" id="UP000479000">
    <property type="component" value="Unassembled WGS sequence"/>
</dbReference>
<keyword evidence="3" id="KW-1185">Reference proteome</keyword>
<sequence length="292" mass="32508">MERSSASQAQVSEQRTVSSPYHTTDRQDLGVFSLNNGDHRSDQAQEIYNQHEAGERFVVFDNFGTDDFQPVVIPDIHYWPVRPRSSLSGPALACPIQYCPARSRTGLVRSRTSLSGPRRACPVQDELVRSRTNHSGPGLTIPVKDEPIWSSTGLTDPRIACQVQEYPVRSSTGLYCSGLASPKNQPTSCMSRDAVADLRLFSSGLFSNLEGTTDTCCREQSFCDTAAQMAMTAIACSMRLLVLPFERPYIYGRCFFGNIGRSALWSSCNRNHSDECAVEFEQIQTSLFQFDF</sequence>
<evidence type="ECO:0000313" key="3">
    <source>
        <dbReference type="Proteomes" id="UP000479000"/>
    </source>
</evidence>